<evidence type="ECO:0000313" key="11">
    <source>
        <dbReference type="Proteomes" id="UP000823561"/>
    </source>
</evidence>
<reference evidence="10" key="1">
    <citation type="submission" date="2020-10" db="EMBL/GenBank/DDBJ databases">
        <title>Chromosome-scale genome assembly of the Allis shad, Alosa alosa.</title>
        <authorList>
            <person name="Margot Z."/>
            <person name="Christophe K."/>
            <person name="Cabau C."/>
            <person name="Louis A."/>
            <person name="Berthelot C."/>
            <person name="Parey E."/>
            <person name="Roest Crollius H."/>
            <person name="Montfort J."/>
            <person name="Robinson-Rechavi M."/>
            <person name="Bucao C."/>
            <person name="Bouchez O."/>
            <person name="Gislard M."/>
            <person name="Lluch J."/>
            <person name="Milhes M."/>
            <person name="Lampietro C."/>
            <person name="Lopez Roques C."/>
            <person name="Donnadieu C."/>
            <person name="Braasch I."/>
            <person name="Desvignes T."/>
            <person name="Postlethwait J."/>
            <person name="Bobe J."/>
            <person name="Guiguen Y."/>
        </authorList>
    </citation>
    <scope>NUCLEOTIDE SEQUENCE</scope>
    <source>
        <strain evidence="10">M-15738</strain>
        <tissue evidence="10">Blood</tissue>
    </source>
</reference>
<dbReference type="GO" id="GO:0006954">
    <property type="term" value="P:inflammatory response"/>
    <property type="evidence" value="ECO:0007669"/>
    <property type="project" value="UniProtKB-KW"/>
</dbReference>
<evidence type="ECO:0000259" key="9">
    <source>
        <dbReference type="PROSITE" id="PS50104"/>
    </source>
</evidence>
<dbReference type="GO" id="GO:0035591">
    <property type="term" value="F:signaling adaptor activity"/>
    <property type="evidence" value="ECO:0007669"/>
    <property type="project" value="TreeGrafter"/>
</dbReference>
<gene>
    <name evidence="10" type="ORF">AALO_G00131500</name>
</gene>
<feature type="domain" description="TIR" evidence="9">
    <location>
        <begin position="9"/>
        <end position="161"/>
    </location>
</feature>
<name>A0AAV6GMG6_9TELE</name>
<keyword evidence="3" id="KW-0597">Phosphoprotein</keyword>
<comment type="caution">
    <text evidence="10">The sequence shown here is derived from an EMBL/GenBank/DDBJ whole genome shotgun (WGS) entry which is preliminary data.</text>
</comment>
<dbReference type="SUPFAM" id="SSF52200">
    <property type="entry name" value="Toll/Interleukin receptor TIR domain"/>
    <property type="match status" value="1"/>
</dbReference>
<dbReference type="Pfam" id="PF13676">
    <property type="entry name" value="TIR_2"/>
    <property type="match status" value="1"/>
</dbReference>
<dbReference type="Gene3D" id="3.40.50.10140">
    <property type="entry name" value="Toll/interleukin-1 receptor homology (TIR) domain"/>
    <property type="match status" value="1"/>
</dbReference>
<evidence type="ECO:0000256" key="6">
    <source>
        <dbReference type="ARBA" id="ARBA00023198"/>
    </source>
</evidence>
<dbReference type="GO" id="GO:0032481">
    <property type="term" value="P:positive regulation of type I interferon production"/>
    <property type="evidence" value="ECO:0007669"/>
    <property type="project" value="TreeGrafter"/>
</dbReference>
<comment type="subcellular location">
    <subcellularLocation>
        <location evidence="1">Cytoplasm</location>
    </subcellularLocation>
</comment>
<keyword evidence="5" id="KW-0391">Immunity</keyword>
<dbReference type="Proteomes" id="UP000823561">
    <property type="component" value="Chromosome 9"/>
</dbReference>
<evidence type="ECO:0000256" key="7">
    <source>
        <dbReference type="SAM" id="Coils"/>
    </source>
</evidence>
<dbReference type="InterPro" id="IPR046946">
    <property type="entry name" value="TCAM1/2"/>
</dbReference>
<evidence type="ECO:0000256" key="1">
    <source>
        <dbReference type="ARBA" id="ARBA00004496"/>
    </source>
</evidence>
<keyword evidence="6" id="KW-0395">Inflammatory response</keyword>
<dbReference type="GO" id="GO:0005768">
    <property type="term" value="C:endosome"/>
    <property type="evidence" value="ECO:0007669"/>
    <property type="project" value="TreeGrafter"/>
</dbReference>
<dbReference type="AlphaFoldDB" id="A0AAV6GMG6"/>
<dbReference type="PANTHER" id="PTHR47230">
    <property type="entry name" value="TIR DOMAIN-CONTAINING ADAPTER MOLECULE 1"/>
    <property type="match status" value="1"/>
</dbReference>
<evidence type="ECO:0000313" key="10">
    <source>
        <dbReference type="EMBL" id="KAG5276398.1"/>
    </source>
</evidence>
<evidence type="ECO:0000256" key="4">
    <source>
        <dbReference type="ARBA" id="ARBA00022588"/>
    </source>
</evidence>
<dbReference type="InterPro" id="IPR035897">
    <property type="entry name" value="Toll_tir_struct_dom_sf"/>
</dbReference>
<protein>
    <recommendedName>
        <fullName evidence="9">TIR domain-containing protein</fullName>
    </recommendedName>
</protein>
<dbReference type="PANTHER" id="PTHR47230:SF1">
    <property type="entry name" value="TIR DOMAIN-CONTAINING ADAPTER MOLECULE 1"/>
    <property type="match status" value="1"/>
</dbReference>
<sequence length="318" mass="36267">GEDEDEGVVFYAFVILHAPEDEAAAEELRSKLESATEGTGATFSQDFHIPGQHALSCIDDAINNSAFTILLLTRNFTSRMQEVVTNSALMNAIHNFHKYNTVIPLQPQRNPMPNNEVPLVLRTLVMLRESNRNFSHLARKAISPEKVKRQRRVWEQEQEVLRLQEQRRRLLEENRRQQESIWQQQENIRLAQENWANYHKLHNLRSQSPTHSPPNFAPAPGMAGPSPAPPPNYPSWPPQMPPNYPSWPPQMPPNYSSWSPQMNPYTPWPPSPQSPANITIQNASCIMIGNDSTMTIGDPSVIQEDLDEDLLQEDLDED</sequence>
<proteinExistence type="predicted"/>
<keyword evidence="7" id="KW-0175">Coiled coil</keyword>
<organism evidence="10 11">
    <name type="scientific">Alosa alosa</name>
    <name type="common">allis shad</name>
    <dbReference type="NCBI Taxonomy" id="278164"/>
    <lineage>
        <taxon>Eukaryota</taxon>
        <taxon>Metazoa</taxon>
        <taxon>Chordata</taxon>
        <taxon>Craniata</taxon>
        <taxon>Vertebrata</taxon>
        <taxon>Euteleostomi</taxon>
        <taxon>Actinopterygii</taxon>
        <taxon>Neopterygii</taxon>
        <taxon>Teleostei</taxon>
        <taxon>Clupei</taxon>
        <taxon>Clupeiformes</taxon>
        <taxon>Clupeoidei</taxon>
        <taxon>Clupeidae</taxon>
        <taxon>Alosa</taxon>
    </lineage>
</organism>
<keyword evidence="4" id="KW-0399">Innate immunity</keyword>
<dbReference type="GO" id="GO:0035666">
    <property type="term" value="P:TRIF-dependent toll-like receptor signaling pathway"/>
    <property type="evidence" value="ECO:0007669"/>
    <property type="project" value="InterPro"/>
</dbReference>
<evidence type="ECO:0000256" key="2">
    <source>
        <dbReference type="ARBA" id="ARBA00022490"/>
    </source>
</evidence>
<evidence type="ECO:0000256" key="5">
    <source>
        <dbReference type="ARBA" id="ARBA00022859"/>
    </source>
</evidence>
<evidence type="ECO:0000256" key="8">
    <source>
        <dbReference type="SAM" id="MobiDB-lite"/>
    </source>
</evidence>
<dbReference type="PROSITE" id="PS50104">
    <property type="entry name" value="TIR"/>
    <property type="match status" value="1"/>
</dbReference>
<feature type="non-terminal residue" evidence="10">
    <location>
        <position position="1"/>
    </location>
</feature>
<accession>A0AAV6GMG6</accession>
<feature type="coiled-coil region" evidence="7">
    <location>
        <begin position="153"/>
        <end position="181"/>
    </location>
</feature>
<dbReference type="EMBL" id="JADWDJ010000009">
    <property type="protein sequence ID" value="KAG5276398.1"/>
    <property type="molecule type" value="Genomic_DNA"/>
</dbReference>
<keyword evidence="11" id="KW-1185">Reference proteome</keyword>
<dbReference type="InterPro" id="IPR000157">
    <property type="entry name" value="TIR_dom"/>
</dbReference>
<evidence type="ECO:0000256" key="3">
    <source>
        <dbReference type="ARBA" id="ARBA00022553"/>
    </source>
</evidence>
<dbReference type="GO" id="GO:0043123">
    <property type="term" value="P:positive regulation of canonical NF-kappaB signal transduction"/>
    <property type="evidence" value="ECO:0007669"/>
    <property type="project" value="TreeGrafter"/>
</dbReference>
<feature type="region of interest" description="Disordered" evidence="8">
    <location>
        <begin position="205"/>
        <end position="232"/>
    </location>
</feature>
<keyword evidence="2" id="KW-0963">Cytoplasm</keyword>
<dbReference type="GO" id="GO:0045087">
    <property type="term" value="P:innate immune response"/>
    <property type="evidence" value="ECO:0007669"/>
    <property type="project" value="UniProtKB-KW"/>
</dbReference>